<dbReference type="SUPFAM" id="SSF49313">
    <property type="entry name" value="Cadherin-like"/>
    <property type="match status" value="1"/>
</dbReference>
<gene>
    <name evidence="3" type="ORF">NP493_87g06018</name>
</gene>
<feature type="chain" id="PRO_5042050138" description="EGF-like domain-containing protein" evidence="2">
    <location>
        <begin position="26"/>
        <end position="339"/>
    </location>
</feature>
<keyword evidence="2" id="KW-0732">Signal</keyword>
<evidence type="ECO:0000313" key="3">
    <source>
        <dbReference type="EMBL" id="KAK2190193.1"/>
    </source>
</evidence>
<organism evidence="3 4">
    <name type="scientific">Ridgeia piscesae</name>
    <name type="common">Tubeworm</name>
    <dbReference type="NCBI Taxonomy" id="27915"/>
    <lineage>
        <taxon>Eukaryota</taxon>
        <taxon>Metazoa</taxon>
        <taxon>Spiralia</taxon>
        <taxon>Lophotrochozoa</taxon>
        <taxon>Annelida</taxon>
        <taxon>Polychaeta</taxon>
        <taxon>Sedentaria</taxon>
        <taxon>Canalipalpata</taxon>
        <taxon>Sabellida</taxon>
        <taxon>Siboglinidae</taxon>
        <taxon>Ridgeia</taxon>
    </lineage>
</organism>
<proteinExistence type="predicted"/>
<dbReference type="EMBL" id="JAODUO010000086">
    <property type="protein sequence ID" value="KAK2190193.1"/>
    <property type="molecule type" value="Genomic_DNA"/>
</dbReference>
<accession>A0AAD9UHX7</accession>
<dbReference type="GO" id="GO:0005509">
    <property type="term" value="F:calcium ion binding"/>
    <property type="evidence" value="ECO:0007669"/>
    <property type="project" value="InterPro"/>
</dbReference>
<sequence length="339" mass="36820">MGAISQQAELFLIVMLLLHLTPSATLDFCQKQNCADNSCIRTPCKHGVCSGNGQCICDKCWLGESCDLYDNPNVPTFNQTVFSVEVSPGTPQGELLLALTAHYNDAGNCDSVDCSCVDIRYAIESGNERLLFAIDSITGEMSTSKVLLSHAGQEFELVVSAHSPAVVVNPRAQQDSGCYVKVKVRVAASRGGDSRKYRGVEYSGYEGYDVAPDQYSYTDQTRTPKSRRKREIPADSTPIPDTLLFYMEKTGNLANTSELYLGAKVHFLLAMHFPAGITDVTVELFTPDNIDSTKAVMVLCGPTVSDVGTNLDLGVAEVTPKMDASRNDYNVSVLLEVLV</sequence>
<evidence type="ECO:0000256" key="2">
    <source>
        <dbReference type="SAM" id="SignalP"/>
    </source>
</evidence>
<feature type="signal peptide" evidence="2">
    <location>
        <begin position="1"/>
        <end position="25"/>
    </location>
</feature>
<evidence type="ECO:0000256" key="1">
    <source>
        <dbReference type="SAM" id="MobiDB-lite"/>
    </source>
</evidence>
<reference evidence="3" key="1">
    <citation type="journal article" date="2023" name="Mol. Biol. Evol.">
        <title>Third-Generation Sequencing Reveals the Adaptive Role of the Epigenome in Three Deep-Sea Polychaetes.</title>
        <authorList>
            <person name="Perez M."/>
            <person name="Aroh O."/>
            <person name="Sun Y."/>
            <person name="Lan Y."/>
            <person name="Juniper S.K."/>
            <person name="Young C.R."/>
            <person name="Angers B."/>
            <person name="Qian P.Y."/>
        </authorList>
    </citation>
    <scope>NUCLEOTIDE SEQUENCE</scope>
    <source>
        <strain evidence="3">R07B-5</strain>
    </source>
</reference>
<evidence type="ECO:0008006" key="5">
    <source>
        <dbReference type="Google" id="ProtNLM"/>
    </source>
</evidence>
<keyword evidence="4" id="KW-1185">Reference proteome</keyword>
<evidence type="ECO:0000313" key="4">
    <source>
        <dbReference type="Proteomes" id="UP001209878"/>
    </source>
</evidence>
<name>A0AAD9UHX7_RIDPI</name>
<dbReference type="AlphaFoldDB" id="A0AAD9UHX7"/>
<protein>
    <recommendedName>
        <fullName evidence="5">EGF-like domain-containing protein</fullName>
    </recommendedName>
</protein>
<feature type="region of interest" description="Disordered" evidence="1">
    <location>
        <begin position="215"/>
        <end position="235"/>
    </location>
</feature>
<dbReference type="Proteomes" id="UP001209878">
    <property type="component" value="Unassembled WGS sequence"/>
</dbReference>
<dbReference type="InterPro" id="IPR015919">
    <property type="entry name" value="Cadherin-like_sf"/>
</dbReference>
<dbReference type="GO" id="GO:0016020">
    <property type="term" value="C:membrane"/>
    <property type="evidence" value="ECO:0007669"/>
    <property type="project" value="InterPro"/>
</dbReference>
<dbReference type="CDD" id="cd11304">
    <property type="entry name" value="Cadherin_repeat"/>
    <property type="match status" value="1"/>
</dbReference>
<dbReference type="Gene3D" id="2.60.40.60">
    <property type="entry name" value="Cadherins"/>
    <property type="match status" value="1"/>
</dbReference>
<comment type="caution">
    <text evidence="3">The sequence shown here is derived from an EMBL/GenBank/DDBJ whole genome shotgun (WGS) entry which is preliminary data.</text>
</comment>